<keyword evidence="2" id="KW-1185">Reference proteome</keyword>
<dbReference type="STRING" id="53501.SAMN04488043_105198"/>
<evidence type="ECO:0000313" key="1">
    <source>
        <dbReference type="EMBL" id="CUH66823.1"/>
    </source>
</evidence>
<name>A0A0P1G4Q5_THAGE</name>
<accession>A0A0P1G4Q5</accession>
<organism evidence="1 2">
    <name type="scientific">Thalassovita gelatinovora</name>
    <name type="common">Thalassobius gelatinovorus</name>
    <dbReference type="NCBI Taxonomy" id="53501"/>
    <lineage>
        <taxon>Bacteria</taxon>
        <taxon>Pseudomonadati</taxon>
        <taxon>Pseudomonadota</taxon>
        <taxon>Alphaproteobacteria</taxon>
        <taxon>Rhodobacterales</taxon>
        <taxon>Roseobacteraceae</taxon>
        <taxon>Thalassovita</taxon>
    </lineage>
</organism>
<reference evidence="1 2" key="1">
    <citation type="submission" date="2015-09" db="EMBL/GenBank/DDBJ databases">
        <authorList>
            <consortium name="Swine Surveillance"/>
        </authorList>
    </citation>
    <scope>NUCLEOTIDE SEQUENCE [LARGE SCALE GENOMIC DNA]</scope>
    <source>
        <strain evidence="1 2">CECT 4357</strain>
    </source>
</reference>
<dbReference type="EMBL" id="CYSA01000025">
    <property type="protein sequence ID" value="CUH66823.1"/>
    <property type="molecule type" value="Genomic_DNA"/>
</dbReference>
<dbReference type="RefSeq" id="WP_058263372.1">
    <property type="nucleotide sequence ID" value="NZ_CP051181.1"/>
</dbReference>
<proteinExistence type="predicted"/>
<dbReference type="OrthoDB" id="8657519at2"/>
<evidence type="ECO:0000313" key="2">
    <source>
        <dbReference type="Proteomes" id="UP000051587"/>
    </source>
</evidence>
<dbReference type="AlphaFoldDB" id="A0A0P1G4Q5"/>
<dbReference type="Proteomes" id="UP000051587">
    <property type="component" value="Unassembled WGS sequence"/>
</dbReference>
<sequence length="68" mass="7304">MASYTQEDLAAINEAIVNPAKAVTINGESVQYRDLADLLLIKREILADLQGGQSAASPMQFPQTSRGL</sequence>
<protein>
    <submittedName>
        <fullName evidence="1">Uncharacterized protein</fullName>
    </submittedName>
</protein>
<gene>
    <name evidence="1" type="ORF">TG4357_02661</name>
</gene>